<feature type="compositionally biased region" description="Basic residues" evidence="1">
    <location>
        <begin position="117"/>
        <end position="129"/>
    </location>
</feature>
<keyword evidence="3" id="KW-1185">Reference proteome</keyword>
<accession>A0ABR1RB82</accession>
<dbReference type="Proteomes" id="UP001396898">
    <property type="component" value="Unassembled WGS sequence"/>
</dbReference>
<reference evidence="2 3" key="1">
    <citation type="submission" date="2023-01" db="EMBL/GenBank/DDBJ databases">
        <title>Analysis of 21 Apiospora genomes using comparative genomics revels a genus with tremendous synthesis potential of carbohydrate active enzymes and secondary metabolites.</title>
        <authorList>
            <person name="Sorensen T."/>
        </authorList>
    </citation>
    <scope>NUCLEOTIDE SEQUENCE [LARGE SCALE GENOMIC DNA]</scope>
    <source>
        <strain evidence="2 3">CBS 20057</strain>
    </source>
</reference>
<protein>
    <submittedName>
        <fullName evidence="2">Uncharacterized protein</fullName>
    </submittedName>
</protein>
<organism evidence="2 3">
    <name type="scientific">Apiospora marii</name>
    <dbReference type="NCBI Taxonomy" id="335849"/>
    <lineage>
        <taxon>Eukaryota</taxon>
        <taxon>Fungi</taxon>
        <taxon>Dikarya</taxon>
        <taxon>Ascomycota</taxon>
        <taxon>Pezizomycotina</taxon>
        <taxon>Sordariomycetes</taxon>
        <taxon>Xylariomycetidae</taxon>
        <taxon>Amphisphaeriales</taxon>
        <taxon>Apiosporaceae</taxon>
        <taxon>Apiospora</taxon>
    </lineage>
</organism>
<dbReference type="EMBL" id="JAQQWI010000017">
    <property type="protein sequence ID" value="KAK8006636.1"/>
    <property type="molecule type" value="Genomic_DNA"/>
</dbReference>
<evidence type="ECO:0000256" key="1">
    <source>
        <dbReference type="SAM" id="MobiDB-lite"/>
    </source>
</evidence>
<feature type="compositionally biased region" description="Basic and acidic residues" evidence="1">
    <location>
        <begin position="15"/>
        <end position="28"/>
    </location>
</feature>
<name>A0ABR1RB82_9PEZI</name>
<feature type="region of interest" description="Disordered" evidence="1">
    <location>
        <begin position="98"/>
        <end position="137"/>
    </location>
</feature>
<evidence type="ECO:0000313" key="3">
    <source>
        <dbReference type="Proteomes" id="UP001396898"/>
    </source>
</evidence>
<sequence length="137" mass="15731">MIRCNDRLDADSDAEARLKPHYTDKESQESAPRGLESLLSPYHAQIAQGITYHEQCALAKRVDALEKKNSFQSYQIATLVSAITLYGIPYEMPTMSNMQRELSQKNPKKPQGLMRPPRTKQRTTVRHRPCWVSRSNQ</sequence>
<gene>
    <name evidence="2" type="ORF">PG991_012933</name>
</gene>
<feature type="region of interest" description="Disordered" evidence="1">
    <location>
        <begin position="15"/>
        <end position="34"/>
    </location>
</feature>
<proteinExistence type="predicted"/>
<evidence type="ECO:0000313" key="2">
    <source>
        <dbReference type="EMBL" id="KAK8006636.1"/>
    </source>
</evidence>
<comment type="caution">
    <text evidence="2">The sequence shown here is derived from an EMBL/GenBank/DDBJ whole genome shotgun (WGS) entry which is preliminary data.</text>
</comment>